<dbReference type="GO" id="GO:0009249">
    <property type="term" value="P:protein lipoylation"/>
    <property type="evidence" value="ECO:0007669"/>
    <property type="project" value="InterPro"/>
</dbReference>
<dbReference type="Gene3D" id="3.30.930.10">
    <property type="entry name" value="Bira Bifunctional Protein, Domain 2"/>
    <property type="match status" value="1"/>
</dbReference>
<proteinExistence type="predicted"/>
<organism evidence="9 10">
    <name type="scientific">Liquorilactobacillus capillatus DSM 19910</name>
    <dbReference type="NCBI Taxonomy" id="1423731"/>
    <lineage>
        <taxon>Bacteria</taxon>
        <taxon>Bacillati</taxon>
        <taxon>Bacillota</taxon>
        <taxon>Bacilli</taxon>
        <taxon>Lactobacillales</taxon>
        <taxon>Lactobacillaceae</taxon>
        <taxon>Liquorilactobacillus</taxon>
    </lineage>
</organism>
<evidence type="ECO:0000313" key="9">
    <source>
        <dbReference type="EMBL" id="KRL01747.1"/>
    </source>
</evidence>
<evidence type="ECO:0000256" key="4">
    <source>
        <dbReference type="ARBA" id="ARBA00022598"/>
    </source>
</evidence>
<dbReference type="PANTHER" id="PTHR12561">
    <property type="entry name" value="LIPOATE-PROTEIN LIGASE"/>
    <property type="match status" value="1"/>
</dbReference>
<dbReference type="GO" id="GO:0005524">
    <property type="term" value="F:ATP binding"/>
    <property type="evidence" value="ECO:0007669"/>
    <property type="project" value="UniProtKB-KW"/>
</dbReference>
<dbReference type="GO" id="GO:0017118">
    <property type="term" value="F:lipoyltransferase activity"/>
    <property type="evidence" value="ECO:0007669"/>
    <property type="project" value="TreeGrafter"/>
</dbReference>
<evidence type="ECO:0000256" key="7">
    <source>
        <dbReference type="ARBA" id="ARBA00048037"/>
    </source>
</evidence>
<dbReference type="PANTHER" id="PTHR12561:SF3">
    <property type="entry name" value="LIPOYLTRANSFERASE 1, MITOCHONDRIAL"/>
    <property type="match status" value="1"/>
</dbReference>
<dbReference type="SUPFAM" id="SSF55681">
    <property type="entry name" value="Class II aaRS and biotin synthetases"/>
    <property type="match status" value="1"/>
</dbReference>
<comment type="pathway">
    <text evidence="1">Protein modification; protein lipoylation via exogenous pathway; protein N(6)-(lipoyl)lysine from lipoate: step 2/2.</text>
</comment>
<protein>
    <recommendedName>
        <fullName evidence="3">lipoate--protein ligase</fullName>
        <ecNumber evidence="3">6.3.1.20</ecNumber>
    </recommendedName>
</protein>
<comment type="catalytic activity">
    <reaction evidence="7">
        <text>L-lysyl-[lipoyl-carrier protein] + (R)-lipoate + ATP = N(6)-[(R)-lipoyl]-L-lysyl-[lipoyl-carrier protein] + AMP + diphosphate + H(+)</text>
        <dbReference type="Rhea" id="RHEA:49288"/>
        <dbReference type="Rhea" id="RHEA-COMP:10500"/>
        <dbReference type="Rhea" id="RHEA-COMP:10502"/>
        <dbReference type="ChEBI" id="CHEBI:15378"/>
        <dbReference type="ChEBI" id="CHEBI:29969"/>
        <dbReference type="ChEBI" id="CHEBI:30616"/>
        <dbReference type="ChEBI" id="CHEBI:33019"/>
        <dbReference type="ChEBI" id="CHEBI:83088"/>
        <dbReference type="ChEBI" id="CHEBI:83099"/>
        <dbReference type="ChEBI" id="CHEBI:456215"/>
        <dbReference type="EC" id="6.3.1.20"/>
    </reaction>
</comment>
<dbReference type="Proteomes" id="UP000051621">
    <property type="component" value="Unassembled WGS sequence"/>
</dbReference>
<dbReference type="OrthoDB" id="9788148at2"/>
<evidence type="ECO:0000259" key="8">
    <source>
        <dbReference type="PROSITE" id="PS51733"/>
    </source>
</evidence>
<keyword evidence="4 9" id="KW-0436">Ligase</keyword>
<evidence type="ECO:0000256" key="5">
    <source>
        <dbReference type="ARBA" id="ARBA00022741"/>
    </source>
</evidence>
<dbReference type="RefSeq" id="WP_057743757.1">
    <property type="nucleotide sequence ID" value="NZ_AZEF01000021.1"/>
</dbReference>
<dbReference type="Pfam" id="PF10437">
    <property type="entry name" value="Lip_prot_lig_C"/>
    <property type="match status" value="1"/>
</dbReference>
<feature type="domain" description="BPL/LPL catalytic" evidence="8">
    <location>
        <begin position="26"/>
        <end position="202"/>
    </location>
</feature>
<dbReference type="CDD" id="cd16443">
    <property type="entry name" value="LplA"/>
    <property type="match status" value="1"/>
</dbReference>
<comment type="pathway">
    <text evidence="2">Protein modification; protein lipoylation via exogenous pathway; protein N(6)-(lipoyl)lysine from lipoate: step 1/2.</text>
</comment>
<dbReference type="InterPro" id="IPR004562">
    <property type="entry name" value="LipoylTrfase_LipoateP_Ligase"/>
</dbReference>
<sequence>MITIPVSSHDAAQIFALEYYLMTEKKFTDTIFMLWSTTPTVMLGKYQDAASEVNLSYVKDHKIKIVRRRSGGGTIYTDEGGCQFTFIQPTTEKVIDFSTGMNLIVTALAQLGISVTIDGRNDLLAKGRKVSGNAQYLEGNYRLHHGSLLFNTDQASMARVLQVDPLKLASKGIASVRQRTGNLQQQRPDWSATIFRRYLKQTILEMIPHSIYHLTSADKTCVSKIKQRKFKSPFTNKPFSDQFSCSKKKYLKGVGLLQLSFTVKEQRLTAIKLTGDFFSTLEPKSFSTALVGTTFKPYPVFQALSQVLTATPIMGLTAETLTALIFEQQDN</sequence>
<gene>
    <name evidence="9" type="ORF">FC81_GL001113</name>
</gene>
<keyword evidence="5" id="KW-0547">Nucleotide-binding</keyword>
<dbReference type="Gene3D" id="3.30.390.50">
    <property type="entry name" value="CO dehydrogenase flavoprotein, C-terminal domain"/>
    <property type="match status" value="1"/>
</dbReference>
<keyword evidence="10" id="KW-1185">Reference proteome</keyword>
<comment type="caution">
    <text evidence="9">The sequence shown here is derived from an EMBL/GenBank/DDBJ whole genome shotgun (WGS) entry which is preliminary data.</text>
</comment>
<dbReference type="InterPro" id="IPR004143">
    <property type="entry name" value="BPL_LPL_catalytic"/>
</dbReference>
<dbReference type="UniPathway" id="UPA00537">
    <property type="reaction ID" value="UER00594"/>
</dbReference>
<evidence type="ECO:0000313" key="10">
    <source>
        <dbReference type="Proteomes" id="UP000051621"/>
    </source>
</evidence>
<dbReference type="GO" id="GO:0005737">
    <property type="term" value="C:cytoplasm"/>
    <property type="evidence" value="ECO:0007669"/>
    <property type="project" value="TreeGrafter"/>
</dbReference>
<dbReference type="EC" id="6.3.1.20" evidence="3"/>
<name>A0A0R1MC65_9LACO</name>
<dbReference type="STRING" id="1423731.FC81_GL001113"/>
<keyword evidence="6" id="KW-0067">ATP-binding</keyword>
<dbReference type="InterPro" id="IPR019491">
    <property type="entry name" value="Lipoate_protein_ligase_C"/>
</dbReference>
<evidence type="ECO:0000256" key="1">
    <source>
        <dbReference type="ARBA" id="ARBA00005085"/>
    </source>
</evidence>
<accession>A0A0R1MC65</accession>
<evidence type="ECO:0000256" key="3">
    <source>
        <dbReference type="ARBA" id="ARBA00012367"/>
    </source>
</evidence>
<reference evidence="9 10" key="1">
    <citation type="journal article" date="2015" name="Genome Announc.">
        <title>Expanding the biotechnology potential of lactobacilli through comparative genomics of 213 strains and associated genera.</title>
        <authorList>
            <person name="Sun Z."/>
            <person name="Harris H.M."/>
            <person name="McCann A."/>
            <person name="Guo C."/>
            <person name="Argimon S."/>
            <person name="Zhang W."/>
            <person name="Yang X."/>
            <person name="Jeffery I.B."/>
            <person name="Cooney J.C."/>
            <person name="Kagawa T.F."/>
            <person name="Liu W."/>
            <person name="Song Y."/>
            <person name="Salvetti E."/>
            <person name="Wrobel A."/>
            <person name="Rasinkangas P."/>
            <person name="Parkhill J."/>
            <person name="Rea M.C."/>
            <person name="O'Sullivan O."/>
            <person name="Ritari J."/>
            <person name="Douillard F.P."/>
            <person name="Paul Ross R."/>
            <person name="Yang R."/>
            <person name="Briner A.E."/>
            <person name="Felis G.E."/>
            <person name="de Vos W.M."/>
            <person name="Barrangou R."/>
            <person name="Klaenhammer T.R."/>
            <person name="Caufield P.W."/>
            <person name="Cui Y."/>
            <person name="Zhang H."/>
            <person name="O'Toole P.W."/>
        </authorList>
    </citation>
    <scope>NUCLEOTIDE SEQUENCE [LARGE SCALE GENOMIC DNA]</scope>
    <source>
        <strain evidence="9 10">DSM 19910</strain>
    </source>
</reference>
<dbReference type="AlphaFoldDB" id="A0A0R1MC65"/>
<evidence type="ECO:0000256" key="6">
    <source>
        <dbReference type="ARBA" id="ARBA00022840"/>
    </source>
</evidence>
<dbReference type="Pfam" id="PF21948">
    <property type="entry name" value="LplA-B_cat"/>
    <property type="match status" value="1"/>
</dbReference>
<dbReference type="PATRIC" id="fig|1423731.3.peg.1144"/>
<dbReference type="PROSITE" id="PS51733">
    <property type="entry name" value="BPL_LPL_CATALYTIC"/>
    <property type="match status" value="1"/>
</dbReference>
<dbReference type="GO" id="GO:0016979">
    <property type="term" value="F:lipoate-protein ligase activity"/>
    <property type="evidence" value="ECO:0007669"/>
    <property type="project" value="UniProtKB-EC"/>
</dbReference>
<dbReference type="EMBL" id="AZEF01000021">
    <property type="protein sequence ID" value="KRL01747.1"/>
    <property type="molecule type" value="Genomic_DNA"/>
</dbReference>
<dbReference type="InterPro" id="IPR045864">
    <property type="entry name" value="aa-tRNA-synth_II/BPL/LPL"/>
</dbReference>
<evidence type="ECO:0000256" key="2">
    <source>
        <dbReference type="ARBA" id="ARBA00005124"/>
    </source>
</evidence>
<dbReference type="SUPFAM" id="SSF82649">
    <property type="entry name" value="SufE/NifU"/>
    <property type="match status" value="1"/>
</dbReference>